<dbReference type="InterPro" id="IPR014729">
    <property type="entry name" value="Rossmann-like_a/b/a_fold"/>
</dbReference>
<dbReference type="NCBIfam" id="TIGR01510">
    <property type="entry name" value="coaD_prev_kdtB"/>
    <property type="match status" value="1"/>
</dbReference>
<dbReference type="GO" id="GO:0004595">
    <property type="term" value="F:pantetheine-phosphate adenylyltransferase activity"/>
    <property type="evidence" value="ECO:0007669"/>
    <property type="project" value="UniProtKB-UniRule"/>
</dbReference>
<comment type="catalytic activity">
    <reaction evidence="8 9">
        <text>(R)-4'-phosphopantetheine + ATP + H(+) = 3'-dephospho-CoA + diphosphate</text>
        <dbReference type="Rhea" id="RHEA:19801"/>
        <dbReference type="ChEBI" id="CHEBI:15378"/>
        <dbReference type="ChEBI" id="CHEBI:30616"/>
        <dbReference type="ChEBI" id="CHEBI:33019"/>
        <dbReference type="ChEBI" id="CHEBI:57328"/>
        <dbReference type="ChEBI" id="CHEBI:61723"/>
        <dbReference type="EC" id="2.7.7.3"/>
    </reaction>
</comment>
<evidence type="ECO:0000313" key="12">
    <source>
        <dbReference type="Proteomes" id="UP000741360"/>
    </source>
</evidence>
<comment type="subcellular location">
    <subcellularLocation>
        <location evidence="9">Cytoplasm</location>
    </subcellularLocation>
</comment>
<feature type="binding site" evidence="9">
    <location>
        <position position="76"/>
    </location>
    <ligand>
        <name>substrate</name>
    </ligand>
</feature>
<keyword evidence="6 9" id="KW-0460">Magnesium</keyword>
<dbReference type="EMBL" id="JACPSX010000070">
    <property type="protein sequence ID" value="MBI3014248.1"/>
    <property type="molecule type" value="Genomic_DNA"/>
</dbReference>
<dbReference type="Gene3D" id="3.40.50.620">
    <property type="entry name" value="HUPs"/>
    <property type="match status" value="1"/>
</dbReference>
<evidence type="ECO:0000256" key="3">
    <source>
        <dbReference type="ARBA" id="ARBA00022695"/>
    </source>
</evidence>
<dbReference type="CDD" id="cd02163">
    <property type="entry name" value="PPAT"/>
    <property type="match status" value="1"/>
</dbReference>
<evidence type="ECO:0000256" key="5">
    <source>
        <dbReference type="ARBA" id="ARBA00022840"/>
    </source>
</evidence>
<evidence type="ECO:0000256" key="6">
    <source>
        <dbReference type="ARBA" id="ARBA00022842"/>
    </source>
</evidence>
<keyword evidence="2 9" id="KW-0808">Transferase</keyword>
<dbReference type="AlphaFoldDB" id="A0A932GN74"/>
<comment type="pathway">
    <text evidence="9">Cofactor biosynthesis; coenzyme A biosynthesis; CoA from (R)-pantothenate: step 4/5.</text>
</comment>
<proteinExistence type="inferred from homology"/>
<keyword evidence="5 9" id="KW-0067">ATP-binding</keyword>
<evidence type="ECO:0000256" key="9">
    <source>
        <dbReference type="HAMAP-Rule" id="MF_00151"/>
    </source>
</evidence>
<organism evidence="11 12">
    <name type="scientific">Tectimicrobiota bacterium</name>
    <dbReference type="NCBI Taxonomy" id="2528274"/>
    <lineage>
        <taxon>Bacteria</taxon>
        <taxon>Pseudomonadati</taxon>
        <taxon>Nitrospinota/Tectimicrobiota group</taxon>
        <taxon>Candidatus Tectimicrobiota</taxon>
    </lineage>
</organism>
<dbReference type="Proteomes" id="UP000741360">
    <property type="component" value="Unassembled WGS sequence"/>
</dbReference>
<dbReference type="EC" id="2.7.7.3" evidence="9"/>
<feature type="domain" description="Cytidyltransferase-like" evidence="10">
    <location>
        <begin position="7"/>
        <end position="136"/>
    </location>
</feature>
<protein>
    <recommendedName>
        <fullName evidence="9">Phosphopantetheine adenylyltransferase</fullName>
        <ecNumber evidence="9">2.7.7.3</ecNumber>
    </recommendedName>
    <alternativeName>
        <fullName evidence="9">Dephospho-CoA pyrophosphorylase</fullName>
    </alternativeName>
    <alternativeName>
        <fullName evidence="9">Pantetheine-phosphate adenylyltransferase</fullName>
        <shortName evidence="9">PPAT</shortName>
    </alternativeName>
</protein>
<dbReference type="GO" id="GO:0005524">
    <property type="term" value="F:ATP binding"/>
    <property type="evidence" value="ECO:0007669"/>
    <property type="project" value="UniProtKB-KW"/>
</dbReference>
<comment type="cofactor">
    <cofactor evidence="9">
        <name>Mg(2+)</name>
        <dbReference type="ChEBI" id="CHEBI:18420"/>
    </cofactor>
</comment>
<evidence type="ECO:0000256" key="8">
    <source>
        <dbReference type="ARBA" id="ARBA00029346"/>
    </source>
</evidence>
<comment type="caution">
    <text evidence="11">The sequence shown here is derived from an EMBL/GenBank/DDBJ whole genome shotgun (WGS) entry which is preliminary data.</text>
</comment>
<dbReference type="Pfam" id="PF01467">
    <property type="entry name" value="CTP_transf_like"/>
    <property type="match status" value="1"/>
</dbReference>
<dbReference type="GO" id="GO:0005737">
    <property type="term" value="C:cytoplasm"/>
    <property type="evidence" value="ECO:0007669"/>
    <property type="project" value="UniProtKB-SubCell"/>
</dbReference>
<sequence>MSNPVAVYPGTFDPLTNGHIDIIQRALYIFDELIVAIADNPEKSPLFSVPERREIIEKAVKDFAPRVTVDSFNTLLVDYVKRKKAKVIIRGLRALSDFEYEFQMALMNRDLDKTVETVFMMPNVRYSFVSSRLVKEVFQFGGDISALVPSHVFEALKAKYPR</sequence>
<feature type="binding site" evidence="9">
    <location>
        <position position="101"/>
    </location>
    <ligand>
        <name>ATP</name>
        <dbReference type="ChEBI" id="CHEBI:30616"/>
    </ligand>
</feature>
<dbReference type="InterPro" id="IPR001980">
    <property type="entry name" value="PPAT"/>
</dbReference>
<feature type="binding site" evidence="9">
    <location>
        <begin position="126"/>
        <end position="132"/>
    </location>
    <ligand>
        <name>ATP</name>
        <dbReference type="ChEBI" id="CHEBI:30616"/>
    </ligand>
</feature>
<dbReference type="InterPro" id="IPR004821">
    <property type="entry name" value="Cyt_trans-like"/>
</dbReference>
<dbReference type="PRINTS" id="PR01020">
    <property type="entry name" value="LPSBIOSNTHSS"/>
</dbReference>
<feature type="site" description="Transition state stabilizer" evidence="9">
    <location>
        <position position="19"/>
    </location>
</feature>
<name>A0A932GN74_UNCTE</name>
<comment type="subunit">
    <text evidence="9">Homohexamer.</text>
</comment>
<dbReference type="NCBIfam" id="TIGR00125">
    <property type="entry name" value="cyt_tran_rel"/>
    <property type="match status" value="1"/>
</dbReference>
<keyword evidence="7 9" id="KW-0173">Coenzyme A biosynthesis</keyword>
<feature type="binding site" evidence="9">
    <location>
        <begin position="91"/>
        <end position="93"/>
    </location>
    <ligand>
        <name>ATP</name>
        <dbReference type="ChEBI" id="CHEBI:30616"/>
    </ligand>
</feature>
<dbReference type="HAMAP" id="MF_00151">
    <property type="entry name" value="PPAT_bact"/>
    <property type="match status" value="1"/>
</dbReference>
<evidence type="ECO:0000256" key="7">
    <source>
        <dbReference type="ARBA" id="ARBA00022993"/>
    </source>
</evidence>
<evidence type="ECO:0000259" key="10">
    <source>
        <dbReference type="Pfam" id="PF01467"/>
    </source>
</evidence>
<feature type="binding site" evidence="9">
    <location>
        <position position="11"/>
    </location>
    <ligand>
        <name>substrate</name>
    </ligand>
</feature>
<dbReference type="SUPFAM" id="SSF52374">
    <property type="entry name" value="Nucleotidylyl transferase"/>
    <property type="match status" value="1"/>
</dbReference>
<keyword evidence="1 9" id="KW-0963">Cytoplasm</keyword>
<comment type="similarity">
    <text evidence="9">Belongs to the bacterial CoaD family.</text>
</comment>
<dbReference type="PANTHER" id="PTHR21342">
    <property type="entry name" value="PHOSPHOPANTETHEINE ADENYLYLTRANSFERASE"/>
    <property type="match status" value="1"/>
</dbReference>
<evidence type="ECO:0000256" key="1">
    <source>
        <dbReference type="ARBA" id="ARBA00022490"/>
    </source>
</evidence>
<gene>
    <name evidence="9 11" type="primary">coaD</name>
    <name evidence="11" type="ORF">HYY65_04075</name>
</gene>
<evidence type="ECO:0000256" key="2">
    <source>
        <dbReference type="ARBA" id="ARBA00022679"/>
    </source>
</evidence>
<accession>A0A932GN74</accession>
<dbReference type="GO" id="GO:0015937">
    <property type="term" value="P:coenzyme A biosynthetic process"/>
    <property type="evidence" value="ECO:0007669"/>
    <property type="project" value="UniProtKB-UniRule"/>
</dbReference>
<evidence type="ECO:0000256" key="4">
    <source>
        <dbReference type="ARBA" id="ARBA00022741"/>
    </source>
</evidence>
<keyword evidence="3 9" id="KW-0548">Nucleotidyltransferase</keyword>
<feature type="binding site" evidence="9">
    <location>
        <position position="43"/>
    </location>
    <ligand>
        <name>substrate</name>
    </ligand>
</feature>
<keyword evidence="4 9" id="KW-0547">Nucleotide-binding</keyword>
<dbReference type="PANTHER" id="PTHR21342:SF1">
    <property type="entry name" value="PHOSPHOPANTETHEINE ADENYLYLTRANSFERASE"/>
    <property type="match status" value="1"/>
</dbReference>
<comment type="function">
    <text evidence="9">Reversibly transfers an adenylyl group from ATP to 4'-phosphopantetheine, yielding dephospho-CoA (dPCoA) and pyrophosphate.</text>
</comment>
<evidence type="ECO:0000313" key="11">
    <source>
        <dbReference type="EMBL" id="MBI3014248.1"/>
    </source>
</evidence>
<feature type="binding site" evidence="9">
    <location>
        <position position="19"/>
    </location>
    <ligand>
        <name>ATP</name>
        <dbReference type="ChEBI" id="CHEBI:30616"/>
    </ligand>
</feature>
<reference evidence="11" key="1">
    <citation type="submission" date="2020-07" db="EMBL/GenBank/DDBJ databases">
        <title>Huge and variable diversity of episymbiotic CPR bacteria and DPANN archaea in groundwater ecosystems.</title>
        <authorList>
            <person name="He C.Y."/>
            <person name="Keren R."/>
            <person name="Whittaker M."/>
            <person name="Farag I.F."/>
            <person name="Doudna J."/>
            <person name="Cate J.H.D."/>
            <person name="Banfield J.F."/>
        </authorList>
    </citation>
    <scope>NUCLEOTIDE SEQUENCE</scope>
    <source>
        <strain evidence="11">NC_groundwater_717_Ag_S-0.2um_59_8</strain>
    </source>
</reference>
<feature type="binding site" evidence="9">
    <location>
        <position position="90"/>
    </location>
    <ligand>
        <name>substrate</name>
    </ligand>
</feature>
<feature type="binding site" evidence="9">
    <location>
        <begin position="11"/>
        <end position="12"/>
    </location>
    <ligand>
        <name>ATP</name>
        <dbReference type="ChEBI" id="CHEBI:30616"/>
    </ligand>
</feature>